<evidence type="ECO:0000256" key="3">
    <source>
        <dbReference type="ARBA" id="ARBA00023125"/>
    </source>
</evidence>
<dbReference type="PANTHER" id="PTHR30126:SF98">
    <property type="entry name" value="HTH-TYPE TRANSCRIPTIONAL ACTIVATOR BAUR"/>
    <property type="match status" value="1"/>
</dbReference>
<comment type="similarity">
    <text evidence="1">Belongs to the LysR transcriptional regulatory family.</text>
</comment>
<evidence type="ECO:0000256" key="4">
    <source>
        <dbReference type="ARBA" id="ARBA00023163"/>
    </source>
</evidence>
<organism evidence="6 7">
    <name type="scientific">Parathalassolituus penaei</name>
    <dbReference type="NCBI Taxonomy" id="2997323"/>
    <lineage>
        <taxon>Bacteria</taxon>
        <taxon>Pseudomonadati</taxon>
        <taxon>Pseudomonadota</taxon>
        <taxon>Gammaproteobacteria</taxon>
        <taxon>Oceanospirillales</taxon>
        <taxon>Oceanospirillaceae</taxon>
        <taxon>Parathalassolituus</taxon>
    </lineage>
</organism>
<dbReference type="SUPFAM" id="SSF53850">
    <property type="entry name" value="Periplasmic binding protein-like II"/>
    <property type="match status" value="1"/>
</dbReference>
<dbReference type="InterPro" id="IPR005119">
    <property type="entry name" value="LysR_subst-bd"/>
</dbReference>
<dbReference type="GO" id="GO:0003700">
    <property type="term" value="F:DNA-binding transcription factor activity"/>
    <property type="evidence" value="ECO:0007669"/>
    <property type="project" value="InterPro"/>
</dbReference>
<dbReference type="RefSeq" id="WP_283172090.1">
    <property type="nucleotide sequence ID" value="NZ_JAPNOA010000006.1"/>
</dbReference>
<dbReference type="GO" id="GO:0000976">
    <property type="term" value="F:transcription cis-regulatory region binding"/>
    <property type="evidence" value="ECO:0007669"/>
    <property type="project" value="TreeGrafter"/>
</dbReference>
<sequence length="313" mass="35212">MSKKYSLGQLGDYEIKQLKVFKAVVECGGFSAAETQLNISRPTISIHIANLEARLNLTLCKRGRGGFALTDEGKVIYQQTQQLLDALEGFRNTINNLSSQPSGKLRVGMSDTFAIDPRGKFPEIIRAYGQEAPDVELTVDVEHMVDMERRVLNDELDIAFIPYHRKLEGIDYIHLFSDRCYFYTGRKNPLFDMPESRLDDSVINSTPVVHAGLKPHEEVYQQISRMNLTAISYHYETRIALILSGLYSSFLPESIALPYVQRGELKAIAPSSRYYTLGAAAISKKSAQPNRARSLFLQTVLDIHCQAGRNAPY</sequence>
<protein>
    <submittedName>
        <fullName evidence="6">LysR family transcriptional regulator</fullName>
    </submittedName>
</protein>
<dbReference type="Pfam" id="PF00126">
    <property type="entry name" value="HTH_1"/>
    <property type="match status" value="1"/>
</dbReference>
<dbReference type="Gene3D" id="1.10.10.10">
    <property type="entry name" value="Winged helix-like DNA-binding domain superfamily/Winged helix DNA-binding domain"/>
    <property type="match status" value="1"/>
</dbReference>
<keyword evidence="7" id="KW-1185">Reference proteome</keyword>
<evidence type="ECO:0000313" key="7">
    <source>
        <dbReference type="Proteomes" id="UP001150830"/>
    </source>
</evidence>
<dbReference type="InterPro" id="IPR036388">
    <property type="entry name" value="WH-like_DNA-bd_sf"/>
</dbReference>
<dbReference type="EMBL" id="JAPNOA010000006">
    <property type="protein sequence ID" value="MCY0963872.1"/>
    <property type="molecule type" value="Genomic_DNA"/>
</dbReference>
<dbReference type="InterPro" id="IPR036390">
    <property type="entry name" value="WH_DNA-bd_sf"/>
</dbReference>
<proteinExistence type="inferred from homology"/>
<reference evidence="6" key="1">
    <citation type="submission" date="2022-11" db="EMBL/GenBank/DDBJ databases">
        <title>Parathalassolutuus dongxingensis gen. nov., sp. nov., a novel member of family Oceanospirillaceae isolated from a coastal shrimp pond in Guangxi, China.</title>
        <authorList>
            <person name="Chen H."/>
        </authorList>
    </citation>
    <scope>NUCLEOTIDE SEQUENCE</scope>
    <source>
        <strain evidence="6">G-43</strain>
    </source>
</reference>
<dbReference type="PROSITE" id="PS50931">
    <property type="entry name" value="HTH_LYSR"/>
    <property type="match status" value="1"/>
</dbReference>
<evidence type="ECO:0000256" key="1">
    <source>
        <dbReference type="ARBA" id="ARBA00009437"/>
    </source>
</evidence>
<keyword evidence="3" id="KW-0238">DNA-binding</keyword>
<comment type="caution">
    <text evidence="6">The sequence shown here is derived from an EMBL/GenBank/DDBJ whole genome shotgun (WGS) entry which is preliminary data.</text>
</comment>
<dbReference type="SUPFAM" id="SSF46785">
    <property type="entry name" value="Winged helix' DNA-binding domain"/>
    <property type="match status" value="1"/>
</dbReference>
<dbReference type="AlphaFoldDB" id="A0A9X3EAD3"/>
<feature type="domain" description="HTH lysR-type" evidence="5">
    <location>
        <begin position="13"/>
        <end position="70"/>
    </location>
</feature>
<dbReference type="Proteomes" id="UP001150830">
    <property type="component" value="Unassembled WGS sequence"/>
</dbReference>
<dbReference type="Pfam" id="PF03466">
    <property type="entry name" value="LysR_substrate"/>
    <property type="match status" value="1"/>
</dbReference>
<dbReference type="FunFam" id="1.10.10.10:FF:000001">
    <property type="entry name" value="LysR family transcriptional regulator"/>
    <property type="match status" value="1"/>
</dbReference>
<evidence type="ECO:0000256" key="2">
    <source>
        <dbReference type="ARBA" id="ARBA00023015"/>
    </source>
</evidence>
<accession>A0A9X3EAD3</accession>
<keyword evidence="2" id="KW-0805">Transcription regulation</keyword>
<dbReference type="InterPro" id="IPR000847">
    <property type="entry name" value="LysR_HTH_N"/>
</dbReference>
<evidence type="ECO:0000313" key="6">
    <source>
        <dbReference type="EMBL" id="MCY0963872.1"/>
    </source>
</evidence>
<keyword evidence="4" id="KW-0804">Transcription</keyword>
<dbReference type="Gene3D" id="3.40.190.290">
    <property type="match status" value="1"/>
</dbReference>
<dbReference type="PANTHER" id="PTHR30126">
    <property type="entry name" value="HTH-TYPE TRANSCRIPTIONAL REGULATOR"/>
    <property type="match status" value="1"/>
</dbReference>
<name>A0A9X3EAD3_9GAMM</name>
<evidence type="ECO:0000259" key="5">
    <source>
        <dbReference type="PROSITE" id="PS50931"/>
    </source>
</evidence>
<gene>
    <name evidence="6" type="ORF">OUO13_01545</name>
</gene>
<dbReference type="CDD" id="cd05466">
    <property type="entry name" value="PBP2_LTTR_substrate"/>
    <property type="match status" value="1"/>
</dbReference>